<evidence type="ECO:0000256" key="2">
    <source>
        <dbReference type="ARBA" id="ARBA00022630"/>
    </source>
</evidence>
<dbReference type="InterPro" id="IPR002563">
    <property type="entry name" value="Flavin_Rdtase-like_dom"/>
</dbReference>
<dbReference type="AlphaFoldDB" id="Q5EER3"/>
<comment type="cofactor">
    <cofactor evidence="1">
        <name>FMN</name>
        <dbReference type="ChEBI" id="CHEBI:58210"/>
    </cofactor>
</comment>
<keyword evidence="7" id="KW-0503">Monooxygenase</keyword>
<dbReference type="Gene3D" id="2.30.110.10">
    <property type="entry name" value="Electron Transport, Fmn-binding Protein, Chain A"/>
    <property type="match status" value="1"/>
</dbReference>
<proteinExistence type="inferred from homology"/>
<evidence type="ECO:0000256" key="5">
    <source>
        <dbReference type="SAM" id="MobiDB-lite"/>
    </source>
</evidence>
<evidence type="ECO:0000259" key="6">
    <source>
        <dbReference type="SMART" id="SM00903"/>
    </source>
</evidence>
<evidence type="ECO:0000313" key="7">
    <source>
        <dbReference type="EMBL" id="AAW82073.1"/>
    </source>
</evidence>
<geneLocation type="plasmid" evidence="7">
    <name>pASU1</name>
</geneLocation>
<dbReference type="SUPFAM" id="SSF50475">
    <property type="entry name" value="FMN-binding split barrel"/>
    <property type="match status" value="1"/>
</dbReference>
<comment type="similarity">
    <text evidence="4">Belongs to the flavoredoxin family.</text>
</comment>
<keyword evidence="7" id="KW-0614">Plasmid</keyword>
<evidence type="ECO:0000256" key="4">
    <source>
        <dbReference type="ARBA" id="ARBA00038054"/>
    </source>
</evidence>
<sequence>MRSDFDPTAMSARDFYRLLTAVVVPRPIAWVSSVSPEGVDNLAPHSFFTVASTDPPIVQFTSVGEKDTLRNITGSGEFVVNLAPSALLEEVNATGTNFPADVSEFDAAGVTREPSLTVGAQRVKESLAVLECRLHLILPIGDSTLVFGEVTHAAVSDTVLDGSHPRIEQLEPLSRLGLDEWGTWATSTTSKGSVSETGQEISAPRPKFGRAQGGLRYAKNGFR</sequence>
<dbReference type="PANTHER" id="PTHR33798">
    <property type="entry name" value="FLAVOPROTEIN OXYGENASE"/>
    <property type="match status" value="1"/>
</dbReference>
<keyword evidence="3" id="KW-0288">FMN</keyword>
<dbReference type="GO" id="GO:0016646">
    <property type="term" value="F:oxidoreductase activity, acting on the CH-NH group of donors, NAD or NADP as acceptor"/>
    <property type="evidence" value="ECO:0007669"/>
    <property type="project" value="UniProtKB-ARBA"/>
</dbReference>
<organism evidence="7">
    <name type="scientific">Arthrobacter sp. SU</name>
    <dbReference type="NCBI Taxonomy" id="71255"/>
    <lineage>
        <taxon>Bacteria</taxon>
        <taxon>Bacillati</taxon>
        <taxon>Actinomycetota</taxon>
        <taxon>Actinomycetes</taxon>
        <taxon>Micrococcales</taxon>
        <taxon>Micrococcaceae</taxon>
        <taxon>Arthrobacter</taxon>
    </lineage>
</organism>
<dbReference type="PANTHER" id="PTHR33798:SF5">
    <property type="entry name" value="FLAVIN REDUCTASE LIKE DOMAIN-CONTAINING PROTEIN"/>
    <property type="match status" value="1"/>
</dbReference>
<dbReference type="SMART" id="SM00903">
    <property type="entry name" value="Flavin_Reduct"/>
    <property type="match status" value="1"/>
</dbReference>
<keyword evidence="2" id="KW-0285">Flavoprotein</keyword>
<dbReference type="EMBL" id="AY899910">
    <property type="protein sequence ID" value="AAW82073.1"/>
    <property type="molecule type" value="Genomic_DNA"/>
</dbReference>
<dbReference type="GO" id="GO:0010181">
    <property type="term" value="F:FMN binding"/>
    <property type="evidence" value="ECO:0007669"/>
    <property type="project" value="InterPro"/>
</dbReference>
<dbReference type="GO" id="GO:0004497">
    <property type="term" value="F:monooxygenase activity"/>
    <property type="evidence" value="ECO:0007669"/>
    <property type="project" value="UniProtKB-KW"/>
</dbReference>
<dbReference type="Pfam" id="PF01613">
    <property type="entry name" value="Flavin_Reduct"/>
    <property type="match status" value="1"/>
</dbReference>
<name>Q5EER3_9MICC</name>
<feature type="region of interest" description="Disordered" evidence="5">
    <location>
        <begin position="187"/>
        <end position="212"/>
    </location>
</feature>
<feature type="domain" description="Flavin reductase like" evidence="6">
    <location>
        <begin position="21"/>
        <end position="166"/>
    </location>
</feature>
<dbReference type="InterPro" id="IPR012349">
    <property type="entry name" value="Split_barrel_FMN-bd"/>
</dbReference>
<keyword evidence="7" id="KW-0560">Oxidoreductase</keyword>
<evidence type="ECO:0000256" key="1">
    <source>
        <dbReference type="ARBA" id="ARBA00001917"/>
    </source>
</evidence>
<protein>
    <submittedName>
        <fullName evidence="7">Putative flavin reductase/monooxygenase</fullName>
    </submittedName>
</protein>
<evidence type="ECO:0000256" key="3">
    <source>
        <dbReference type="ARBA" id="ARBA00022643"/>
    </source>
</evidence>
<accession>Q5EER3</accession>
<feature type="compositionally biased region" description="Polar residues" evidence="5">
    <location>
        <begin position="187"/>
        <end position="200"/>
    </location>
</feature>
<reference evidence="7" key="1">
    <citation type="submission" date="2005-01" db="EMBL/GenBank/DDBJ databases">
        <title>Characterization of the large degradative plasmid pASU1 from Arthrobacter sp. SU.</title>
        <authorList>
            <person name="Gartemann K.-H."/>
            <person name="Eichenlaub R."/>
        </authorList>
    </citation>
    <scope>NUCLEOTIDE SEQUENCE</scope>
    <source>
        <plasmid evidence="7">pASU1</plasmid>
    </source>
</reference>